<reference evidence="1" key="1">
    <citation type="submission" date="2015-12" db="EMBL/GenBank/DDBJ databases">
        <title>Gene expression during late stages of embryo sac development: a critical building block for successful pollen-pistil interactions.</title>
        <authorList>
            <person name="Liu Y."/>
            <person name="Joly V."/>
            <person name="Sabar M."/>
            <person name="Matton D.P."/>
        </authorList>
    </citation>
    <scope>NUCLEOTIDE SEQUENCE</scope>
</reference>
<dbReference type="EMBL" id="GEDG01022951">
    <property type="protein sequence ID" value="JAP17100.1"/>
    <property type="molecule type" value="Transcribed_RNA"/>
</dbReference>
<protein>
    <submittedName>
        <fullName evidence="1">Putative ovule protein</fullName>
    </submittedName>
</protein>
<organism evidence="1">
    <name type="scientific">Solanum chacoense</name>
    <name type="common">Chaco potato</name>
    <dbReference type="NCBI Taxonomy" id="4108"/>
    <lineage>
        <taxon>Eukaryota</taxon>
        <taxon>Viridiplantae</taxon>
        <taxon>Streptophyta</taxon>
        <taxon>Embryophyta</taxon>
        <taxon>Tracheophyta</taxon>
        <taxon>Spermatophyta</taxon>
        <taxon>Magnoliopsida</taxon>
        <taxon>eudicotyledons</taxon>
        <taxon>Gunneridae</taxon>
        <taxon>Pentapetalae</taxon>
        <taxon>asterids</taxon>
        <taxon>lamiids</taxon>
        <taxon>Solanales</taxon>
        <taxon>Solanaceae</taxon>
        <taxon>Solanoideae</taxon>
        <taxon>Solaneae</taxon>
        <taxon>Solanum</taxon>
    </lineage>
</organism>
<name>A0A0V0H9I2_SOLCH</name>
<evidence type="ECO:0000313" key="1">
    <source>
        <dbReference type="EMBL" id="JAP17100.1"/>
    </source>
</evidence>
<dbReference type="AlphaFoldDB" id="A0A0V0H9I2"/>
<sequence length="124" mass="13606">MIRKINITITIHSAKITLRTSPILIPSNSIGVKRRARSESMMGCSIIGWLSNTVAPAAPVIIHFDIAVDVFGSNPMIKVSMGTKIPLPQHLLHSQKQQQRIQSQNQQSLSTQIPIQAKNVGNAF</sequence>
<proteinExistence type="predicted"/>
<accession>A0A0V0H9I2</accession>